<dbReference type="AlphaFoldDB" id="A0A1N7E3S6"/>
<dbReference type="Proteomes" id="UP000186914">
    <property type="component" value="Unassembled WGS sequence"/>
</dbReference>
<dbReference type="RefSeq" id="WP_175609744.1">
    <property type="nucleotide sequence ID" value="NZ_FTNO01000005.1"/>
</dbReference>
<name>A0A1N7E3S6_9EURY</name>
<accession>A0A1N7E3S6</accession>
<reference evidence="2" key="1">
    <citation type="submission" date="2017-01" db="EMBL/GenBank/DDBJ databases">
        <authorList>
            <person name="Varghese N."/>
            <person name="Submissions S."/>
        </authorList>
    </citation>
    <scope>NUCLEOTIDE SEQUENCE [LARGE SCALE GENOMIC DNA]</scope>
    <source>
        <strain evidence="2">CGMCC 1.7737</strain>
    </source>
</reference>
<protein>
    <submittedName>
        <fullName evidence="1">Uncharacterized protein</fullName>
    </submittedName>
</protein>
<sequence>MKCLPSPESGIVLETSVDVESANAATKTAELEKIVEWGCRHIRHVPSGTAFRLAGKR</sequence>
<proteinExistence type="predicted"/>
<dbReference type="EMBL" id="FTNO01000005">
    <property type="protein sequence ID" value="SIR82686.1"/>
    <property type="molecule type" value="Genomic_DNA"/>
</dbReference>
<organism evidence="1 2">
    <name type="scientific">Haladaptatus litoreus</name>
    <dbReference type="NCBI Taxonomy" id="553468"/>
    <lineage>
        <taxon>Archaea</taxon>
        <taxon>Methanobacteriati</taxon>
        <taxon>Methanobacteriota</taxon>
        <taxon>Stenosarchaea group</taxon>
        <taxon>Halobacteria</taxon>
        <taxon>Halobacteriales</taxon>
        <taxon>Haladaptataceae</taxon>
        <taxon>Haladaptatus</taxon>
    </lineage>
</organism>
<evidence type="ECO:0000313" key="1">
    <source>
        <dbReference type="EMBL" id="SIR82686.1"/>
    </source>
</evidence>
<keyword evidence="2" id="KW-1185">Reference proteome</keyword>
<evidence type="ECO:0000313" key="2">
    <source>
        <dbReference type="Proteomes" id="UP000186914"/>
    </source>
</evidence>
<gene>
    <name evidence="1" type="ORF">SAMN05421858_3991</name>
</gene>